<sequence>MTDSYDNAQKLRSLTRRAVVYAINDNGAGQTVTVEAHAGCPRSDVPVHQPFGFSSHAPVRGALTHVIPLGGDEADLMALPPANPSTGHMGGLSEGESVLYDAVGQAVYLQNGRIIRVQAATEMTIEIGGEVVLDLTADLATLNVPLKVKGGIQASEDIVAGKISLQNHSHGGVQVGLARTGAPQA</sequence>
<dbReference type="InterPro" id="IPR053861">
    <property type="entry name" value="Phage_Mu_Gp45_N"/>
</dbReference>
<evidence type="ECO:0000313" key="3">
    <source>
        <dbReference type="Proteomes" id="UP000664399"/>
    </source>
</evidence>
<evidence type="ECO:0000259" key="1">
    <source>
        <dbReference type="Pfam" id="PF06890"/>
    </source>
</evidence>
<gene>
    <name evidence="2" type="ORF">J2D75_08440</name>
</gene>
<feature type="domain" description="Bacteriophage Mu Gp45 N-terminal" evidence="1">
    <location>
        <begin position="17"/>
        <end position="84"/>
    </location>
</feature>
<organism evidence="2 3">
    <name type="scientific">Acetobacter suratthaniensis</name>
    <dbReference type="NCBI Taxonomy" id="1502841"/>
    <lineage>
        <taxon>Bacteria</taxon>
        <taxon>Pseudomonadati</taxon>
        <taxon>Pseudomonadota</taxon>
        <taxon>Alphaproteobacteria</taxon>
        <taxon>Acetobacterales</taxon>
        <taxon>Acetobacteraceae</taxon>
        <taxon>Acetobacter</taxon>
    </lineage>
</organism>
<evidence type="ECO:0000313" key="2">
    <source>
        <dbReference type="EMBL" id="MBO1328504.1"/>
    </source>
</evidence>
<accession>A0ABS3LMA8</accession>
<keyword evidence="3" id="KW-1185">Reference proteome</keyword>
<protein>
    <submittedName>
        <fullName evidence="2">Phage baseplate assembly protein</fullName>
    </submittedName>
</protein>
<dbReference type="Pfam" id="PF06890">
    <property type="entry name" value="Phage_Mu_Gp45"/>
    <property type="match status" value="1"/>
</dbReference>
<dbReference type="Pfam" id="PF18946">
    <property type="entry name" value="Apex"/>
    <property type="match status" value="1"/>
</dbReference>
<reference evidence="2 3" key="1">
    <citation type="submission" date="2021-03" db="EMBL/GenBank/DDBJ databases">
        <title>The complete genome sequence of Acetobacter suratthaniensis TBRC 1719.</title>
        <authorList>
            <person name="Charoenyingcharoen P."/>
            <person name="Yukphan P."/>
        </authorList>
    </citation>
    <scope>NUCLEOTIDE SEQUENCE [LARGE SCALE GENOMIC DNA]</scope>
    <source>
        <strain evidence="2 3">TBRC 1719</strain>
    </source>
</reference>
<comment type="caution">
    <text evidence="2">The sequence shown here is derived from an EMBL/GenBank/DDBJ whole genome shotgun (WGS) entry which is preliminary data.</text>
</comment>
<dbReference type="Proteomes" id="UP000664399">
    <property type="component" value="Unassembled WGS sequence"/>
</dbReference>
<dbReference type="RefSeq" id="WP_207854333.1">
    <property type="nucleotide sequence ID" value="NZ_JAFVMG010000007.1"/>
</dbReference>
<dbReference type="InterPro" id="IPR044033">
    <property type="entry name" value="GpV-like_apex"/>
</dbReference>
<dbReference type="EMBL" id="JAFVMG010000007">
    <property type="protein sequence ID" value="MBO1328504.1"/>
    <property type="molecule type" value="Genomic_DNA"/>
</dbReference>
<name>A0ABS3LMA8_9PROT</name>
<proteinExistence type="predicted"/>